<reference evidence="2 3" key="1">
    <citation type="submission" date="2016-10" db="EMBL/GenBank/DDBJ databases">
        <authorList>
            <person name="de Groot N.N."/>
        </authorList>
    </citation>
    <scope>NUCLEOTIDE SEQUENCE [LARGE SCALE GENOMIC DNA]</scope>
    <source>
        <strain evidence="2 3">DSM 3217</strain>
    </source>
</reference>
<gene>
    <name evidence="2" type="ORF">SAMN02910417_01462</name>
</gene>
<dbReference type="PIRSF" id="PIRSF020269">
    <property type="entry name" value="DUF1121"/>
    <property type="match status" value="1"/>
</dbReference>
<sequence>MSPKQIYYETTAKKIIENMQKRNFEGYYCHTAKEAVTLANSFVCPGHTVYFGGSMTLQETGMINFLKSRDDITVIDRADAKTPEEITKIYREAFSCNSYFMSTNAITLEGELINIDGTGNRVSALIYGPDQVIILAGMNKVTSGRKTGIDRVKNIASPPNAIRLERKTPCSMTGSCQDCFSPDCICCNTVITRRTSTPGRIKIILIGEEYGY</sequence>
<dbReference type="InterPro" id="IPR003741">
    <property type="entry name" value="LUD_dom"/>
</dbReference>
<dbReference type="EMBL" id="FMXR01000010">
    <property type="protein sequence ID" value="SDB19514.1"/>
    <property type="molecule type" value="Genomic_DNA"/>
</dbReference>
<dbReference type="Proteomes" id="UP000199228">
    <property type="component" value="Unassembled WGS sequence"/>
</dbReference>
<evidence type="ECO:0000313" key="2">
    <source>
        <dbReference type="EMBL" id="SDB19514.1"/>
    </source>
</evidence>
<dbReference type="Pfam" id="PF02589">
    <property type="entry name" value="LUD_dom"/>
    <property type="match status" value="1"/>
</dbReference>
<dbReference type="PANTHER" id="PTHR36179:SF2">
    <property type="entry name" value="LUD DOMAIN-CONTAINING PROTEIN"/>
    <property type="match status" value="1"/>
</dbReference>
<keyword evidence="3" id="KW-1185">Reference proteome</keyword>
<dbReference type="OrthoDB" id="9809147at2"/>
<organism evidence="2 3">
    <name type="scientific">Eubacterium oxidoreducens</name>
    <dbReference type="NCBI Taxonomy" id="1732"/>
    <lineage>
        <taxon>Bacteria</taxon>
        <taxon>Bacillati</taxon>
        <taxon>Bacillota</taxon>
        <taxon>Clostridia</taxon>
        <taxon>Eubacteriales</taxon>
        <taxon>Eubacteriaceae</taxon>
        <taxon>Eubacterium</taxon>
    </lineage>
</organism>
<evidence type="ECO:0000313" key="3">
    <source>
        <dbReference type="Proteomes" id="UP000199228"/>
    </source>
</evidence>
<proteinExistence type="predicted"/>
<dbReference type="RefSeq" id="WP_090173707.1">
    <property type="nucleotide sequence ID" value="NZ_FMXR01000010.1"/>
</dbReference>
<accession>A0A1G6BG06</accession>
<dbReference type="AlphaFoldDB" id="A0A1G6BG06"/>
<feature type="domain" description="LUD" evidence="1">
    <location>
        <begin position="13"/>
        <end position="206"/>
    </location>
</feature>
<protein>
    <submittedName>
        <fullName evidence="2">Uncharacterized ACR, YkgG family COG1556</fullName>
    </submittedName>
</protein>
<evidence type="ECO:0000259" key="1">
    <source>
        <dbReference type="Pfam" id="PF02589"/>
    </source>
</evidence>
<dbReference type="InterPro" id="IPR009501">
    <property type="entry name" value="UCP020269"/>
</dbReference>
<dbReference type="STRING" id="1732.SAMN02910417_01462"/>
<name>A0A1G6BG06_EUBOX</name>
<dbReference type="PANTHER" id="PTHR36179">
    <property type="entry name" value="LUD_DOM DOMAIN-CONTAINING PROTEIN"/>
    <property type="match status" value="1"/>
</dbReference>